<dbReference type="GeneID" id="55821214"/>
<protein>
    <recommendedName>
        <fullName evidence="3">PGF-CTERM archaeal protein-sorting signal domain-containing protein</fullName>
    </recommendedName>
</protein>
<dbReference type="InterPro" id="IPR026371">
    <property type="entry name" value="PGF_CTERM"/>
</dbReference>
<keyword evidence="1" id="KW-0732">Signal</keyword>
<keyword evidence="5" id="KW-1185">Reference proteome</keyword>
<feature type="compositionally biased region" description="Acidic residues" evidence="2">
    <location>
        <begin position="66"/>
        <end position="80"/>
    </location>
</feature>
<reference evidence="4 5" key="1">
    <citation type="submission" date="2020-06" db="EMBL/GenBank/DDBJ databases">
        <title>Methanolobus halotolerans sp. nov., isolated from a saline lake Tus in Siberia.</title>
        <authorList>
            <person name="Shen Y."/>
            <person name="Chen S.-C."/>
            <person name="Lai M.-C."/>
            <person name="Huang H.-H."/>
            <person name="Chiu H.-H."/>
            <person name="Tang S.-L."/>
            <person name="Rogozin D.Y."/>
            <person name="Degermendzhy A.G."/>
        </authorList>
    </citation>
    <scope>NUCLEOTIDE SEQUENCE [LARGE SCALE GENOMIC DNA]</scope>
    <source>
        <strain evidence="4 5">DSM 21339</strain>
    </source>
</reference>
<sequence length="144" mass="15732">MIIAVAGIQTVSATGDMMDEFNQEYDTNATRLDNCTVCHGESIESLNPYGMDYQENDADLMAVEPLDSDEDGFSNQEEIDALTFPGDPEDMPESVAEEEESVVEETPDEEEPVNDTGTDQQTPGFEAILGVAGLLMAIFLLKKK</sequence>
<dbReference type="Pfam" id="PF18204">
    <property type="entry name" value="PGF-CTERM"/>
    <property type="match status" value="1"/>
</dbReference>
<dbReference type="EMBL" id="CP058215">
    <property type="protein sequence ID" value="QLC49834.1"/>
    <property type="molecule type" value="Genomic_DNA"/>
</dbReference>
<dbReference type="KEGG" id="mzi:HWN40_06025"/>
<proteinExistence type="predicted"/>
<organism evidence="4 5">
    <name type="scientific">Methanolobus zinderi</name>
    <dbReference type="NCBI Taxonomy" id="536044"/>
    <lineage>
        <taxon>Archaea</taxon>
        <taxon>Methanobacteriati</taxon>
        <taxon>Methanobacteriota</taxon>
        <taxon>Stenosarchaea group</taxon>
        <taxon>Methanomicrobia</taxon>
        <taxon>Methanosarcinales</taxon>
        <taxon>Methanosarcinaceae</taxon>
        <taxon>Methanolobus</taxon>
    </lineage>
</organism>
<dbReference type="OrthoDB" id="137627at2157"/>
<dbReference type="AlphaFoldDB" id="A0A7D5EE61"/>
<evidence type="ECO:0000256" key="2">
    <source>
        <dbReference type="SAM" id="MobiDB-lite"/>
    </source>
</evidence>
<dbReference type="Proteomes" id="UP000509594">
    <property type="component" value="Chromosome"/>
</dbReference>
<feature type="compositionally biased region" description="Acidic residues" evidence="2">
    <location>
        <begin position="87"/>
        <end position="113"/>
    </location>
</feature>
<name>A0A7D5EE61_9EURY</name>
<feature type="region of interest" description="Disordered" evidence="2">
    <location>
        <begin position="66"/>
        <end position="124"/>
    </location>
</feature>
<dbReference type="RefSeq" id="WP_176964890.1">
    <property type="nucleotide sequence ID" value="NZ_CP058215.1"/>
</dbReference>
<accession>A0A7D5EE61</accession>
<evidence type="ECO:0000256" key="1">
    <source>
        <dbReference type="ARBA" id="ARBA00022729"/>
    </source>
</evidence>
<evidence type="ECO:0000313" key="4">
    <source>
        <dbReference type="EMBL" id="QLC49834.1"/>
    </source>
</evidence>
<evidence type="ECO:0000313" key="5">
    <source>
        <dbReference type="Proteomes" id="UP000509594"/>
    </source>
</evidence>
<evidence type="ECO:0000259" key="3">
    <source>
        <dbReference type="Pfam" id="PF18204"/>
    </source>
</evidence>
<feature type="domain" description="PGF-CTERM archaeal protein-sorting signal" evidence="3">
    <location>
        <begin position="122"/>
        <end position="144"/>
    </location>
</feature>
<gene>
    <name evidence="4" type="ORF">HWN40_06025</name>
</gene>